<dbReference type="OrthoDB" id="7875218at2"/>
<dbReference type="STRING" id="576131.SAMN05444486_102839"/>
<dbReference type="InterPro" id="IPR045516">
    <property type="entry name" value="DUF6477"/>
</dbReference>
<accession>A0A1H3KYI5</accession>
<gene>
    <name evidence="1" type="ORF">SAMN05444486_102839</name>
</gene>
<organism evidence="1 2">
    <name type="scientific">Lentibacter algarum</name>
    <dbReference type="NCBI Taxonomy" id="576131"/>
    <lineage>
        <taxon>Bacteria</taxon>
        <taxon>Pseudomonadati</taxon>
        <taxon>Pseudomonadota</taxon>
        <taxon>Alphaproteobacteria</taxon>
        <taxon>Rhodobacterales</taxon>
        <taxon>Roseobacteraceae</taxon>
        <taxon>Lentibacter</taxon>
    </lineage>
</organism>
<dbReference type="GeneID" id="78124898"/>
<evidence type="ECO:0000313" key="1">
    <source>
        <dbReference type="EMBL" id="SDY57232.1"/>
    </source>
</evidence>
<reference evidence="1 2" key="1">
    <citation type="submission" date="2016-10" db="EMBL/GenBank/DDBJ databases">
        <authorList>
            <person name="de Groot N.N."/>
        </authorList>
    </citation>
    <scope>NUCLEOTIDE SEQUENCE [LARGE SCALE GENOMIC DNA]</scope>
    <source>
        <strain evidence="1 2">DSM 24677</strain>
    </source>
</reference>
<dbReference type="Proteomes" id="UP000199026">
    <property type="component" value="Unassembled WGS sequence"/>
</dbReference>
<sequence>MQDPLFRVQSLRRPCLLLEAARAGLRHYRRETHLSRALGRQGHARLIRPFEALEELLEIEQKLNEERHKNEAGYSYFRHVEVLIATLAEAQTLRATSQPIAAE</sequence>
<dbReference type="EMBL" id="FNPR01000002">
    <property type="protein sequence ID" value="SDY57232.1"/>
    <property type="molecule type" value="Genomic_DNA"/>
</dbReference>
<keyword evidence="2" id="KW-1185">Reference proteome</keyword>
<dbReference type="AlphaFoldDB" id="A0A1H3KYI5"/>
<dbReference type="Pfam" id="PF20083">
    <property type="entry name" value="DUF6477"/>
    <property type="match status" value="1"/>
</dbReference>
<dbReference type="RefSeq" id="WP_089891268.1">
    <property type="nucleotide sequence ID" value="NZ_CALJFH010000033.1"/>
</dbReference>
<proteinExistence type="predicted"/>
<name>A0A1H3KYI5_9RHOB</name>
<evidence type="ECO:0000313" key="2">
    <source>
        <dbReference type="Proteomes" id="UP000199026"/>
    </source>
</evidence>
<protein>
    <submittedName>
        <fullName evidence="1">Uncharacterized protein</fullName>
    </submittedName>
</protein>